<comment type="subcellular location">
    <subcellularLocation>
        <location evidence="1">Nucleus</location>
    </subcellularLocation>
</comment>
<name>A0A061AW67_CYBFA</name>
<comment type="function">
    <text evidence="4">Non catalytic subunit of RNase H2, an endonuclease that specifically degrades the RNA of RNA:DNA hybrids. Participates in DNA replication, possibly by mediating the removal of lagging-strand Okazaki fragment RNA primers during DNA replication. Mediates the excision of single ribonucleotides from DNA:RNA duplexes.</text>
</comment>
<dbReference type="Pfam" id="PF17745">
    <property type="entry name" value="Ydr279_N"/>
    <property type="match status" value="1"/>
</dbReference>
<dbReference type="GO" id="GO:0006401">
    <property type="term" value="P:RNA catabolic process"/>
    <property type="evidence" value="ECO:0007669"/>
    <property type="project" value="TreeGrafter"/>
</dbReference>
<proteinExistence type="predicted"/>
<dbReference type="OrthoDB" id="29098at2759"/>
<dbReference type="Gene3D" id="1.10.20.120">
    <property type="match status" value="1"/>
</dbReference>
<feature type="domain" description="Rnh202 triple barrel" evidence="8">
    <location>
        <begin position="11"/>
        <end position="93"/>
    </location>
</feature>
<evidence type="ECO:0000259" key="7">
    <source>
        <dbReference type="Pfam" id="PF09468"/>
    </source>
</evidence>
<evidence type="ECO:0000313" key="9">
    <source>
        <dbReference type="EMBL" id="CDR41432.1"/>
    </source>
</evidence>
<dbReference type="GO" id="GO:0032299">
    <property type="term" value="C:ribonuclease H2 complex"/>
    <property type="evidence" value="ECO:0007669"/>
    <property type="project" value="InterPro"/>
</dbReference>
<evidence type="ECO:0000256" key="6">
    <source>
        <dbReference type="SAM" id="MobiDB-lite"/>
    </source>
</evidence>
<evidence type="ECO:0000259" key="8">
    <source>
        <dbReference type="Pfam" id="PF17745"/>
    </source>
</evidence>
<dbReference type="InterPro" id="IPR041195">
    <property type="entry name" value="Rnh202_N"/>
</dbReference>
<dbReference type="InterPro" id="IPR019024">
    <property type="entry name" value="RNase_H2_suB_wHTH"/>
</dbReference>
<sequence length="311" mass="35704">MTPRVIYIPSSSNLKIVNLPHPLTGEVHNYLLSNETLYELREIDGDNPHDKNNYLRPLTKKDNLPVRSLILEGQNKEGLIIEEGNLIIPTKFNLVYTLISYFTSQIDKGKEFTRFQSQEDLFDMIQEGIPGLLDLPEILVKNALINICESVIESDEVFYKYSDIKCQEFLKSKISTITQNFPKTIKDQLIDPLLYPADLDEITPQEITNLALQRYSIHLLSSSLPQTWITRLTSCYNFQPMESYITDIQKKKAAKRTAEENLSNMNKINAENKRNADSQGKGPQKKKPVPVKKLTPKLSRGPLDMFMKKKK</sequence>
<dbReference type="AlphaFoldDB" id="A0A061AW67"/>
<organism evidence="9">
    <name type="scientific">Cyberlindnera fabianii</name>
    <name type="common">Yeast</name>
    <name type="synonym">Hansenula fabianii</name>
    <dbReference type="NCBI Taxonomy" id="36022"/>
    <lineage>
        <taxon>Eukaryota</taxon>
        <taxon>Fungi</taxon>
        <taxon>Dikarya</taxon>
        <taxon>Ascomycota</taxon>
        <taxon>Saccharomycotina</taxon>
        <taxon>Saccharomycetes</taxon>
        <taxon>Phaffomycetales</taxon>
        <taxon>Phaffomycetaceae</taxon>
        <taxon>Cyberlindnera</taxon>
    </lineage>
</organism>
<dbReference type="EMBL" id="LK052892">
    <property type="protein sequence ID" value="CDR41432.1"/>
    <property type="molecule type" value="Genomic_DNA"/>
</dbReference>
<reference evidence="9" key="1">
    <citation type="journal article" date="2014" name="Genome Announc.">
        <title>Genome sequence of the yeast Cyberlindnera fabianii (Hansenula fabianii).</title>
        <authorList>
            <person name="Freel K.C."/>
            <person name="Sarilar V."/>
            <person name="Neuveglise C."/>
            <person name="Devillers H."/>
            <person name="Friedrich A."/>
            <person name="Schacherer J."/>
        </authorList>
    </citation>
    <scope>NUCLEOTIDE SEQUENCE</scope>
    <source>
        <strain evidence="9">YJS4271</strain>
    </source>
</reference>
<accession>A0A061AW67</accession>
<evidence type="ECO:0000256" key="2">
    <source>
        <dbReference type="ARBA" id="ARBA00019062"/>
    </source>
</evidence>
<dbReference type="PANTHER" id="PTHR13383">
    <property type="entry name" value="RIBONUCLEASE H2 SUBUNIT B"/>
    <property type="match status" value="1"/>
</dbReference>
<evidence type="ECO:0000256" key="3">
    <source>
        <dbReference type="ARBA" id="ARBA00023242"/>
    </source>
</evidence>
<dbReference type="PANTHER" id="PTHR13383:SF11">
    <property type="entry name" value="RIBONUCLEASE H2 SUBUNIT B"/>
    <property type="match status" value="1"/>
</dbReference>
<feature type="compositionally biased region" description="Polar residues" evidence="6">
    <location>
        <begin position="260"/>
        <end position="269"/>
    </location>
</feature>
<dbReference type="GO" id="GO:0005654">
    <property type="term" value="C:nucleoplasm"/>
    <property type="evidence" value="ECO:0007669"/>
    <property type="project" value="TreeGrafter"/>
</dbReference>
<dbReference type="CDD" id="cd09270">
    <property type="entry name" value="RNase_H2-B"/>
    <property type="match status" value="1"/>
</dbReference>
<evidence type="ECO:0000256" key="4">
    <source>
        <dbReference type="ARBA" id="ARBA00024778"/>
    </source>
</evidence>
<feature type="domain" description="Ribonuclease H2 subunit B wHTH" evidence="7">
    <location>
        <begin position="96"/>
        <end position="232"/>
    </location>
</feature>
<feature type="region of interest" description="Disordered" evidence="6">
    <location>
        <begin position="256"/>
        <end position="311"/>
    </location>
</feature>
<evidence type="ECO:0000256" key="5">
    <source>
        <dbReference type="ARBA" id="ARBA00033464"/>
    </source>
</evidence>
<dbReference type="Pfam" id="PF09468">
    <property type="entry name" value="RNase_H2-Ydr279"/>
    <property type="match status" value="1"/>
</dbReference>
<protein>
    <recommendedName>
        <fullName evidence="2">Ribonuclease H2 subunit B</fullName>
    </recommendedName>
    <alternativeName>
        <fullName evidence="5">Ribonuclease HI subunit B</fullName>
    </alternativeName>
</protein>
<evidence type="ECO:0000256" key="1">
    <source>
        <dbReference type="ARBA" id="ARBA00004123"/>
    </source>
</evidence>
<keyword evidence="3" id="KW-0539">Nucleus</keyword>
<dbReference type="PhylomeDB" id="A0A061AW67"/>
<gene>
    <name evidence="9" type="ORF">CYFA0S_07e02058g</name>
</gene>
<dbReference type="InterPro" id="IPR040456">
    <property type="entry name" value="RNase_H2_suB"/>
</dbReference>